<dbReference type="Gene3D" id="1.25.40.20">
    <property type="entry name" value="Ankyrin repeat-containing domain"/>
    <property type="match status" value="1"/>
</dbReference>
<dbReference type="EMBL" id="CP096563">
    <property type="protein sequence ID" value="UPU42708.1"/>
    <property type="molecule type" value="Genomic_DNA"/>
</dbReference>
<reference evidence="5" key="1">
    <citation type="journal article" date="2022" name="Environ. Microbiol.">
        <title>Functional analysis, diversity, and distribution of carbendazim hydrolases MheI and CbmA, responsible for the initial step in carbendazim degradation.</title>
        <authorList>
            <person name="Zhang M."/>
            <person name="Bai X."/>
            <person name="Li Q."/>
            <person name="Zhang L."/>
            <person name="Zhu Q."/>
            <person name="Gao S."/>
            <person name="Ke Z."/>
            <person name="Jiang M."/>
            <person name="Hu J."/>
            <person name="Qiu J."/>
            <person name="Hong Q."/>
        </authorList>
    </citation>
    <scope>NUCLEOTIDE SEQUENCE [LARGE SCALE GENOMIC DNA]</scope>
    <source>
        <strain evidence="5">djl-6</strain>
    </source>
</reference>
<name>A0AB38RBS1_RHOSG</name>
<protein>
    <submittedName>
        <fullName evidence="4">Ankyrin repeat domain-containing protein</fullName>
    </submittedName>
</protein>
<dbReference type="RefSeq" id="WP_064075047.1">
    <property type="nucleotide sequence ID" value="NZ_CP096563.1"/>
</dbReference>
<dbReference type="Proteomes" id="UP000831484">
    <property type="component" value="Chromosome"/>
</dbReference>
<evidence type="ECO:0000313" key="5">
    <source>
        <dbReference type="Proteomes" id="UP000831484"/>
    </source>
</evidence>
<dbReference type="InterPro" id="IPR002110">
    <property type="entry name" value="Ankyrin_rpt"/>
</dbReference>
<keyword evidence="2 3" id="KW-0040">ANK repeat</keyword>
<feature type="repeat" description="ANK" evidence="3">
    <location>
        <begin position="158"/>
        <end position="190"/>
    </location>
</feature>
<evidence type="ECO:0000256" key="3">
    <source>
        <dbReference type="PROSITE-ProRule" id="PRU00023"/>
    </source>
</evidence>
<gene>
    <name evidence="4" type="ORF">M0639_27395</name>
</gene>
<feature type="repeat" description="ANK" evidence="3">
    <location>
        <begin position="191"/>
        <end position="228"/>
    </location>
</feature>
<dbReference type="Pfam" id="PF00023">
    <property type="entry name" value="Ank"/>
    <property type="match status" value="1"/>
</dbReference>
<evidence type="ECO:0000313" key="4">
    <source>
        <dbReference type="EMBL" id="UPU42708.1"/>
    </source>
</evidence>
<dbReference type="SMART" id="SM00248">
    <property type="entry name" value="ANK"/>
    <property type="match status" value="5"/>
</dbReference>
<dbReference type="PROSITE" id="PS50088">
    <property type="entry name" value="ANK_REPEAT"/>
    <property type="match status" value="3"/>
</dbReference>
<accession>A0AB38RBS1</accession>
<organism evidence="4 5">
    <name type="scientific">Rhodococcus qingshengii JCM 15477</name>
    <dbReference type="NCBI Taxonomy" id="1303681"/>
    <lineage>
        <taxon>Bacteria</taxon>
        <taxon>Bacillati</taxon>
        <taxon>Actinomycetota</taxon>
        <taxon>Actinomycetes</taxon>
        <taxon>Mycobacteriales</taxon>
        <taxon>Nocardiaceae</taxon>
        <taxon>Rhodococcus</taxon>
        <taxon>Rhodococcus erythropolis group</taxon>
    </lineage>
</organism>
<dbReference type="SUPFAM" id="SSF48403">
    <property type="entry name" value="Ankyrin repeat"/>
    <property type="match status" value="1"/>
</dbReference>
<proteinExistence type="predicted"/>
<evidence type="ECO:0000256" key="1">
    <source>
        <dbReference type="ARBA" id="ARBA00022737"/>
    </source>
</evidence>
<dbReference type="PANTHER" id="PTHR24171">
    <property type="entry name" value="ANKYRIN REPEAT DOMAIN-CONTAINING PROTEIN 39-RELATED"/>
    <property type="match status" value="1"/>
</dbReference>
<dbReference type="PROSITE" id="PS51257">
    <property type="entry name" value="PROKAR_LIPOPROTEIN"/>
    <property type="match status" value="1"/>
</dbReference>
<evidence type="ECO:0000256" key="2">
    <source>
        <dbReference type="ARBA" id="ARBA00023043"/>
    </source>
</evidence>
<dbReference type="Pfam" id="PF12796">
    <property type="entry name" value="Ank_2"/>
    <property type="match status" value="1"/>
</dbReference>
<keyword evidence="1" id="KW-0677">Repeat</keyword>
<feature type="repeat" description="ANK" evidence="3">
    <location>
        <begin position="92"/>
        <end position="124"/>
    </location>
</feature>
<dbReference type="PANTHER" id="PTHR24171:SF10">
    <property type="entry name" value="ANKYRIN REPEAT DOMAIN-CONTAINING PROTEIN 29-LIKE"/>
    <property type="match status" value="1"/>
</dbReference>
<keyword evidence="5" id="KW-1185">Reference proteome</keyword>
<dbReference type="AlphaFoldDB" id="A0AB38RBS1"/>
<dbReference type="InterPro" id="IPR036770">
    <property type="entry name" value="Ankyrin_rpt-contain_sf"/>
</dbReference>
<sequence length="253" mass="25683">MTALPDRSVLVYVILAVSVTGVLAGCSSSDTPVTSTIAASATTTAAVSITGVKPPSTPESERALFDAVDRNDPAAITAALASGANIEARGEGERTPLVEATKNDAVAAASTLILAGADVNAKDSMQDSAFLYSGAEGLNEILALTLAHGADVDSVNRYGGTALIPASEHAHVESVRMLIAAGVPVNHVNDPGWTALLEAVVYGDGSARYIDVITQLLDAGADPSIRDASGKTALDNAESRGQSDVVALLQSRS</sequence>